<feature type="domain" description="Heterokaryon incompatibility" evidence="1">
    <location>
        <begin position="95"/>
        <end position="251"/>
    </location>
</feature>
<reference evidence="2" key="1">
    <citation type="journal article" date="2020" name="Stud. Mycol.">
        <title>101 Dothideomycetes genomes: a test case for predicting lifestyles and emergence of pathogens.</title>
        <authorList>
            <person name="Haridas S."/>
            <person name="Albert R."/>
            <person name="Binder M."/>
            <person name="Bloem J."/>
            <person name="Labutti K."/>
            <person name="Salamov A."/>
            <person name="Andreopoulos B."/>
            <person name="Baker S."/>
            <person name="Barry K."/>
            <person name="Bills G."/>
            <person name="Bluhm B."/>
            <person name="Cannon C."/>
            <person name="Castanera R."/>
            <person name="Culley D."/>
            <person name="Daum C."/>
            <person name="Ezra D."/>
            <person name="Gonzalez J."/>
            <person name="Henrissat B."/>
            <person name="Kuo A."/>
            <person name="Liang C."/>
            <person name="Lipzen A."/>
            <person name="Lutzoni F."/>
            <person name="Magnuson J."/>
            <person name="Mondo S."/>
            <person name="Nolan M."/>
            <person name="Ohm R."/>
            <person name="Pangilinan J."/>
            <person name="Park H.-J."/>
            <person name="Ramirez L."/>
            <person name="Alfaro M."/>
            <person name="Sun H."/>
            <person name="Tritt A."/>
            <person name="Yoshinaga Y."/>
            <person name="Zwiers L.-H."/>
            <person name="Turgeon B."/>
            <person name="Goodwin S."/>
            <person name="Spatafora J."/>
            <person name="Crous P."/>
            <person name="Grigoriev I."/>
        </authorList>
    </citation>
    <scope>NUCLEOTIDE SEQUENCE</scope>
    <source>
        <strain evidence="2">Tuck. ex Michener</strain>
    </source>
</reference>
<sequence length="566" mass="64458">MPMLKDGEEITIHRTFQAVPISELPTDFTVRDRTLALPLLDAIRNAQRWMDECLSGHEQCQKNTRTKFYPTRLLELGESTMRIVLTAQKKPSHPYATLSYCWGLNPSFLRLTASNLSRFQEEIPCSELPIAFKEAIYFVKSLSIRYIWIDALCILQSGLGAIEDWRSECIKMQDVYSNCIVNLSLSRAAHPNASCFGGCTPEATLPFEVETTGIYGDGDFAKHTCAVVSWEYYQEALYDQPLGFRAWALQERILSPRVLSFGCGQLFWDCVQCPHASESFPCGLANLSQSFCLTEKAIPSTSDSRILNSTWWRLLEEYINCDLTFPETDKLMALSAVATRMASAMDDVYIAGHFWRTLPLSLNWQVKPPLTLEKRHREIPRRINGSTTVEERQRQNQTPSWSWASMHGPVFIPLLIEPSGDFSLADAEAYTVSPVDERNPAGPIASASLTIKAHCAEIEWTREGPHVLCKSRLLVDGLYILEVNADDPDDKPTDGATFWLAALAEDDWLGMWEGLVLEETDYKGERLYRRRGHYRLYDSQMLERRSSWRDDLRIMFGQEKMALTLI</sequence>
<protein>
    <submittedName>
        <fullName evidence="2">HET-domain-containing protein</fullName>
    </submittedName>
</protein>
<dbReference type="PANTHER" id="PTHR33112">
    <property type="entry name" value="DOMAIN PROTEIN, PUTATIVE-RELATED"/>
    <property type="match status" value="1"/>
</dbReference>
<name>A0A6A6HCK7_VIRVR</name>
<dbReference type="AlphaFoldDB" id="A0A6A6HCK7"/>
<proteinExistence type="predicted"/>
<evidence type="ECO:0000259" key="1">
    <source>
        <dbReference type="Pfam" id="PF06985"/>
    </source>
</evidence>
<dbReference type="OrthoDB" id="2958217at2759"/>
<keyword evidence="3" id="KW-1185">Reference proteome</keyword>
<evidence type="ECO:0000313" key="2">
    <source>
        <dbReference type="EMBL" id="KAF2235856.1"/>
    </source>
</evidence>
<accession>A0A6A6HCK7</accession>
<dbReference type="EMBL" id="ML991788">
    <property type="protein sequence ID" value="KAF2235856.1"/>
    <property type="molecule type" value="Genomic_DNA"/>
</dbReference>
<gene>
    <name evidence="2" type="ORF">EV356DRAFT_531416</name>
</gene>
<dbReference type="Proteomes" id="UP000800092">
    <property type="component" value="Unassembled WGS sequence"/>
</dbReference>
<dbReference type="InterPro" id="IPR010730">
    <property type="entry name" value="HET"/>
</dbReference>
<evidence type="ECO:0000313" key="3">
    <source>
        <dbReference type="Proteomes" id="UP000800092"/>
    </source>
</evidence>
<dbReference type="PANTHER" id="PTHR33112:SF9">
    <property type="entry name" value="HETEROKARYON INCOMPATIBILITY DOMAIN-CONTAINING PROTEIN"/>
    <property type="match status" value="1"/>
</dbReference>
<organism evidence="2 3">
    <name type="scientific">Viridothelium virens</name>
    <name type="common">Speckled blister lichen</name>
    <name type="synonym">Trypethelium virens</name>
    <dbReference type="NCBI Taxonomy" id="1048519"/>
    <lineage>
        <taxon>Eukaryota</taxon>
        <taxon>Fungi</taxon>
        <taxon>Dikarya</taxon>
        <taxon>Ascomycota</taxon>
        <taxon>Pezizomycotina</taxon>
        <taxon>Dothideomycetes</taxon>
        <taxon>Dothideomycetes incertae sedis</taxon>
        <taxon>Trypetheliales</taxon>
        <taxon>Trypetheliaceae</taxon>
        <taxon>Viridothelium</taxon>
    </lineage>
</organism>
<dbReference type="Pfam" id="PF06985">
    <property type="entry name" value="HET"/>
    <property type="match status" value="1"/>
</dbReference>